<keyword evidence="1" id="KW-1133">Transmembrane helix</keyword>
<dbReference type="GO" id="GO:0002080">
    <property type="term" value="C:acrosomal membrane"/>
    <property type="evidence" value="ECO:0007669"/>
    <property type="project" value="InterPro"/>
</dbReference>
<protein>
    <submittedName>
        <fullName evidence="3">Sperm acrosome membrane-associated protein 1 isoform X1</fullName>
    </submittedName>
</protein>
<keyword evidence="2" id="KW-1185">Reference proteome</keyword>
<dbReference type="Proteomes" id="UP000694906">
    <property type="component" value="Unplaced"/>
</dbReference>
<organism evidence="2 3">
    <name type="scientific">Heterocephalus glaber</name>
    <name type="common">Naked mole rat</name>
    <dbReference type="NCBI Taxonomy" id="10181"/>
    <lineage>
        <taxon>Eukaryota</taxon>
        <taxon>Metazoa</taxon>
        <taxon>Chordata</taxon>
        <taxon>Craniata</taxon>
        <taxon>Vertebrata</taxon>
        <taxon>Euteleostomi</taxon>
        <taxon>Mammalia</taxon>
        <taxon>Eutheria</taxon>
        <taxon>Euarchontoglires</taxon>
        <taxon>Glires</taxon>
        <taxon>Rodentia</taxon>
        <taxon>Hystricomorpha</taxon>
        <taxon>Bathyergidae</taxon>
        <taxon>Heterocephalus</taxon>
    </lineage>
</organism>
<evidence type="ECO:0000313" key="3">
    <source>
        <dbReference type="RefSeq" id="XP_004860361.2"/>
    </source>
</evidence>
<sequence length="337" mass="36773">MPSLSNASPHWSRGCCCVVGGLLGPGIMRLGGASCPGGLLLTLGWLLLTGLRSSSGTNVTALQDMGFTREAEGVGEGEGEGEGENDEDYYNEVVETEGPTEAGDDVLNRTVVKEVEFGMCTVTCGVGFREVILTNGCPGGESKCIVRVEECRGPVDCGWGQPISESLQSVRLACIHTSPVNRFKYIWKRLRPDQQPIILPNDSAILEVRRDVHPRAFECDTLDSNEVVASVRFTVYTVNEMQMRSSQPDIDIALVFVLTIEVIACIFIIFILIFIIIKWVVLKASWGGKGSRAEILSDVSSMKYKDSTSLDQAPAEIPRLEDNTLSEWNEENMDGVS</sequence>
<dbReference type="InterPro" id="IPR037878">
    <property type="entry name" value="SPACA1"/>
</dbReference>
<keyword evidence="1" id="KW-0812">Transmembrane</keyword>
<evidence type="ECO:0000256" key="1">
    <source>
        <dbReference type="SAM" id="Phobius"/>
    </source>
</evidence>
<name>A0AAX6PXD3_HETGA</name>
<evidence type="ECO:0000313" key="2">
    <source>
        <dbReference type="Proteomes" id="UP000694906"/>
    </source>
</evidence>
<dbReference type="GeneID" id="101703197"/>
<keyword evidence="1" id="KW-0472">Membrane</keyword>
<accession>A0AAX6PXD3</accession>
<dbReference type="PANTHER" id="PTHR47223:SF1">
    <property type="entry name" value="SPERM ACROSOME MEMBRANE-ASSOCIATED PROTEIN 1"/>
    <property type="match status" value="1"/>
</dbReference>
<dbReference type="CDD" id="cd13783">
    <property type="entry name" value="SPACA1"/>
    <property type="match status" value="1"/>
</dbReference>
<dbReference type="GO" id="GO:0001675">
    <property type="term" value="P:acrosome assembly"/>
    <property type="evidence" value="ECO:0007669"/>
    <property type="project" value="TreeGrafter"/>
</dbReference>
<proteinExistence type="predicted"/>
<dbReference type="PANTHER" id="PTHR47223">
    <property type="entry name" value="SPERM ACROSOME MEMBRANE-ASSOCIATED PROTEIN 1"/>
    <property type="match status" value="1"/>
</dbReference>
<dbReference type="KEGG" id="hgl:101703197"/>
<reference evidence="3" key="1">
    <citation type="submission" date="2025-08" db="UniProtKB">
        <authorList>
            <consortium name="RefSeq"/>
        </authorList>
    </citation>
    <scope>IDENTIFICATION</scope>
</reference>
<dbReference type="CTD" id="81833"/>
<gene>
    <name evidence="3" type="primary">Spaca1</name>
</gene>
<dbReference type="AlphaFoldDB" id="A0AAX6PXD3"/>
<feature type="transmembrane region" description="Helical" evidence="1">
    <location>
        <begin position="252"/>
        <end position="282"/>
    </location>
</feature>
<dbReference type="RefSeq" id="XP_004860361.2">
    <property type="nucleotide sequence ID" value="XM_004860304.2"/>
</dbReference>